<reference evidence="3 4" key="1">
    <citation type="submission" date="2024-03" db="EMBL/GenBank/DDBJ databases">
        <title>WGS assembly of Saponaria officinalis var. Norfolk2.</title>
        <authorList>
            <person name="Jenkins J."/>
            <person name="Shu S."/>
            <person name="Grimwood J."/>
            <person name="Barry K."/>
            <person name="Goodstein D."/>
            <person name="Schmutz J."/>
            <person name="Leebens-Mack J."/>
            <person name="Osbourn A."/>
        </authorList>
    </citation>
    <scope>NUCLEOTIDE SEQUENCE [LARGE SCALE GENOMIC DNA]</scope>
    <source>
        <strain evidence="4">cv. Norfolk2</strain>
        <strain evidence="3">JIC</strain>
        <tissue evidence="3">Leaf</tissue>
    </source>
</reference>
<dbReference type="EMBL" id="JBDFQZ010000013">
    <property type="protein sequence ID" value="KAK9670654.1"/>
    <property type="molecule type" value="Genomic_DNA"/>
</dbReference>
<dbReference type="Gene3D" id="1.25.40.10">
    <property type="entry name" value="Tetratricopeptide repeat domain"/>
    <property type="match status" value="4"/>
</dbReference>
<dbReference type="InterPro" id="IPR002885">
    <property type="entry name" value="PPR_rpt"/>
</dbReference>
<dbReference type="PANTHER" id="PTHR47926:SF365">
    <property type="entry name" value="DYW DOMAIN-CONTAINING PROTEIN"/>
    <property type="match status" value="1"/>
</dbReference>
<dbReference type="Pfam" id="PF01535">
    <property type="entry name" value="PPR"/>
    <property type="match status" value="4"/>
</dbReference>
<dbReference type="EMBL" id="JBDFQZ010000013">
    <property type="protein sequence ID" value="KAK9670655.1"/>
    <property type="molecule type" value="Genomic_DNA"/>
</dbReference>
<protein>
    <recommendedName>
        <fullName evidence="5">Pentatricopeptide repeat-containing protein</fullName>
    </recommendedName>
</protein>
<accession>A0AAW1H6X8</accession>
<keyword evidence="1" id="KW-0677">Repeat</keyword>
<dbReference type="InterPro" id="IPR046960">
    <property type="entry name" value="PPR_At4g14850-like_plant"/>
</dbReference>
<sequence>MAKALIRAISCLKIPSFSHYFHHFLLHYSNHSNNLPIIHRISSILNRRFIERSHLYQIHAQLITSGRIQNPFFCSKLINLSSQVEDLRYILWVFDFINYPDIVCVNAVIKAYSFSSSPFKGVNFYFDVLKNGGIFPNSYTFPPLIRCCSKFSVIVGEMCHGQVIKYGFDGVLQIENSLIHMYACFGVIEIALKVFEELLERDSVSWNSMMDGFVKVGDLRRAHHLFDVMPERNVVSWNALMTGYLNGKNPGCVLKLFREMVNAKVLGNDTTMAVVLAACGRSARLKEGASLHGYLLRRLWKLNLITNTALIDMYNKYRKVDVARSIFDSLPQKNLVCWNSMILGHCLHGNPKDGLKLLEEMVIWTKSDLRSSQQERLLPDEITYVGVLCACTRAELLDEGRIHFRQMVDTYGLKPNFAHYWCMANLLASNGLVQEALETVRKVSEYSVEMPPESLVWAILLGSCRFQGDVSEAERVAKALIELEPNNTMCYALLLNIYAAAGRWEEAAKVRDLTKEKVAGNLPGCSLIDLIEIVHDFRVGDKKQCGVELVTMMDAVLRLNGLNSQPEKNASLKIECQT</sequence>
<dbReference type="SUPFAM" id="SSF48452">
    <property type="entry name" value="TPR-like"/>
    <property type="match status" value="1"/>
</dbReference>
<dbReference type="InterPro" id="IPR046848">
    <property type="entry name" value="E_motif"/>
</dbReference>
<evidence type="ECO:0000256" key="2">
    <source>
        <dbReference type="PROSITE-ProRule" id="PRU00708"/>
    </source>
</evidence>
<dbReference type="NCBIfam" id="TIGR00756">
    <property type="entry name" value="PPR"/>
    <property type="match status" value="3"/>
</dbReference>
<name>A0AAW1H6X8_SAPOF</name>
<evidence type="ECO:0000313" key="3">
    <source>
        <dbReference type="EMBL" id="KAK9670655.1"/>
    </source>
</evidence>
<organism evidence="3 4">
    <name type="scientific">Saponaria officinalis</name>
    <name type="common">Common soapwort</name>
    <name type="synonym">Lychnis saponaria</name>
    <dbReference type="NCBI Taxonomy" id="3572"/>
    <lineage>
        <taxon>Eukaryota</taxon>
        <taxon>Viridiplantae</taxon>
        <taxon>Streptophyta</taxon>
        <taxon>Embryophyta</taxon>
        <taxon>Tracheophyta</taxon>
        <taxon>Spermatophyta</taxon>
        <taxon>Magnoliopsida</taxon>
        <taxon>eudicotyledons</taxon>
        <taxon>Gunneridae</taxon>
        <taxon>Pentapetalae</taxon>
        <taxon>Caryophyllales</taxon>
        <taxon>Caryophyllaceae</taxon>
        <taxon>Caryophylleae</taxon>
        <taxon>Saponaria</taxon>
    </lineage>
</organism>
<comment type="caution">
    <text evidence="3">The sequence shown here is derived from an EMBL/GenBank/DDBJ whole genome shotgun (WGS) entry which is preliminary data.</text>
</comment>
<dbReference type="FunFam" id="1.25.40.10:FF:001237">
    <property type="entry name" value="Pentatricopeptide repeat-containing protein"/>
    <property type="match status" value="1"/>
</dbReference>
<evidence type="ECO:0008006" key="5">
    <source>
        <dbReference type="Google" id="ProtNLM"/>
    </source>
</evidence>
<proteinExistence type="predicted"/>
<dbReference type="InterPro" id="IPR011990">
    <property type="entry name" value="TPR-like_helical_dom_sf"/>
</dbReference>
<dbReference type="GO" id="GO:0009451">
    <property type="term" value="P:RNA modification"/>
    <property type="evidence" value="ECO:0007669"/>
    <property type="project" value="InterPro"/>
</dbReference>
<keyword evidence="4" id="KW-1185">Reference proteome</keyword>
<dbReference type="PROSITE" id="PS51375">
    <property type="entry name" value="PPR"/>
    <property type="match status" value="2"/>
</dbReference>
<evidence type="ECO:0000313" key="4">
    <source>
        <dbReference type="Proteomes" id="UP001443914"/>
    </source>
</evidence>
<dbReference type="AlphaFoldDB" id="A0AAW1H6X8"/>
<evidence type="ECO:0000256" key="1">
    <source>
        <dbReference type="ARBA" id="ARBA00022737"/>
    </source>
</evidence>
<dbReference type="Proteomes" id="UP001443914">
    <property type="component" value="Unassembled WGS sequence"/>
</dbReference>
<feature type="repeat" description="PPR" evidence="2">
    <location>
        <begin position="334"/>
        <end position="364"/>
    </location>
</feature>
<dbReference type="GO" id="GO:0003723">
    <property type="term" value="F:RNA binding"/>
    <property type="evidence" value="ECO:0007669"/>
    <property type="project" value="InterPro"/>
</dbReference>
<dbReference type="Pfam" id="PF20431">
    <property type="entry name" value="E_motif"/>
    <property type="match status" value="1"/>
</dbReference>
<dbReference type="PANTHER" id="PTHR47926">
    <property type="entry name" value="PENTATRICOPEPTIDE REPEAT-CONTAINING PROTEIN"/>
    <property type="match status" value="1"/>
</dbReference>
<feature type="repeat" description="PPR" evidence="2">
    <location>
        <begin position="202"/>
        <end position="236"/>
    </location>
</feature>
<gene>
    <name evidence="3" type="ORF">RND81_13G215600</name>
</gene>